<name>A0ABV6X5P1_9ACTN</name>
<protein>
    <submittedName>
        <fullName evidence="2">Uncharacterized protein</fullName>
    </submittedName>
</protein>
<feature type="transmembrane region" description="Helical" evidence="1">
    <location>
        <begin position="178"/>
        <end position="197"/>
    </location>
</feature>
<proteinExistence type="predicted"/>
<keyword evidence="1" id="KW-0472">Membrane</keyword>
<organism evidence="2 3">
    <name type="scientific">Streptacidiphilus alkalitolerans</name>
    <dbReference type="NCBI Taxonomy" id="3342712"/>
    <lineage>
        <taxon>Bacteria</taxon>
        <taxon>Bacillati</taxon>
        <taxon>Actinomycetota</taxon>
        <taxon>Actinomycetes</taxon>
        <taxon>Kitasatosporales</taxon>
        <taxon>Streptomycetaceae</taxon>
        <taxon>Streptacidiphilus</taxon>
    </lineage>
</organism>
<evidence type="ECO:0000256" key="1">
    <source>
        <dbReference type="SAM" id="Phobius"/>
    </source>
</evidence>
<evidence type="ECO:0000313" key="3">
    <source>
        <dbReference type="Proteomes" id="UP001592530"/>
    </source>
</evidence>
<reference evidence="2 3" key="1">
    <citation type="submission" date="2024-09" db="EMBL/GenBank/DDBJ databases">
        <authorList>
            <person name="Lee S.D."/>
        </authorList>
    </citation>
    <scope>NUCLEOTIDE SEQUENCE [LARGE SCALE GENOMIC DNA]</scope>
    <source>
        <strain evidence="2 3">N1-3</strain>
    </source>
</reference>
<feature type="transmembrane region" description="Helical" evidence="1">
    <location>
        <begin position="118"/>
        <end position="141"/>
    </location>
</feature>
<feature type="transmembrane region" description="Helical" evidence="1">
    <location>
        <begin position="87"/>
        <end position="106"/>
    </location>
</feature>
<gene>
    <name evidence="2" type="ORF">ACEZDB_23390</name>
</gene>
<evidence type="ECO:0000313" key="2">
    <source>
        <dbReference type="EMBL" id="MFC1433595.1"/>
    </source>
</evidence>
<keyword evidence="1" id="KW-1133">Transmembrane helix</keyword>
<feature type="transmembrane region" description="Helical" evidence="1">
    <location>
        <begin position="217"/>
        <end position="240"/>
    </location>
</feature>
<sequence>MTDATSPAAMLSAARVATLRTRQARRGFWFPLVLFGLIVLGATPFYRQTVPSGSGCAAAPPGTLCFETGHPGPLGAQAGLGSTAATVYWLTAVVLGYAATLAFYRWRGTRTGVAGRALPYVLAGVAFLGLAVLASPAVWAGAGPPHGGLPGDLTTRGLLPLLVLALGLLVLAYSERSAALAGFAALFLAVALVSNLYDVENRTPSIGWTPSEAWSLLPNLWLAGLTLLLGGLGFGLAAALRGRGGRNR</sequence>
<dbReference type="RefSeq" id="WP_380555708.1">
    <property type="nucleotide sequence ID" value="NZ_JBHEZY010000010.1"/>
</dbReference>
<dbReference type="EMBL" id="JBHEZY010000010">
    <property type="protein sequence ID" value="MFC1433595.1"/>
    <property type="molecule type" value="Genomic_DNA"/>
</dbReference>
<accession>A0ABV6X5P1</accession>
<keyword evidence="1" id="KW-0812">Transmembrane</keyword>
<dbReference type="Proteomes" id="UP001592530">
    <property type="component" value="Unassembled WGS sequence"/>
</dbReference>
<comment type="caution">
    <text evidence="2">The sequence shown here is derived from an EMBL/GenBank/DDBJ whole genome shotgun (WGS) entry which is preliminary data.</text>
</comment>
<feature type="transmembrane region" description="Helical" evidence="1">
    <location>
        <begin position="153"/>
        <end position="171"/>
    </location>
</feature>
<feature type="transmembrane region" description="Helical" evidence="1">
    <location>
        <begin position="28"/>
        <end position="46"/>
    </location>
</feature>